<dbReference type="InterPro" id="IPR038162">
    <property type="entry name" value="SoxY_sf"/>
</dbReference>
<dbReference type="Pfam" id="PF08770">
    <property type="entry name" value="SoxZ"/>
    <property type="match status" value="1"/>
</dbReference>
<evidence type="ECO:0000256" key="1">
    <source>
        <dbReference type="SAM" id="SignalP"/>
    </source>
</evidence>
<evidence type="ECO:0000313" key="5">
    <source>
        <dbReference type="Proteomes" id="UP000632498"/>
    </source>
</evidence>
<dbReference type="InterPro" id="IPR030831">
    <property type="entry name" value="Fuse-rel_SoxYZ"/>
</dbReference>
<dbReference type="NCBIfam" id="TIGR04557">
    <property type="entry name" value="fuse_rel_SoxYZ"/>
    <property type="match status" value="1"/>
</dbReference>
<name>A0A917FBZ8_9PROT</name>
<evidence type="ECO:0000259" key="2">
    <source>
        <dbReference type="Pfam" id="PF08770"/>
    </source>
</evidence>
<dbReference type="AlphaFoldDB" id="A0A917FBZ8"/>
<feature type="domain" description="Ig-like SoxY" evidence="3">
    <location>
        <begin position="38"/>
        <end position="143"/>
    </location>
</feature>
<sequence length="254" mass="27925">MPYLFVIPFLLTVLSFSAQAGNIAKDPLNSPMWEYLAEETFGENATIIVDENLKIFAPTNAESNFQVPVSVDASALGKVEEIVLMTDLNPFPIAAHFFPMKAKPYFATRVKLNEGSVIHAIAKTPDGIWHMNGTFVSAQGGGCTAGPQQTAQADWADHLLEAKGRIWQRVDSERIRLSLRHPMDTGLSGDVPVFIIEEINFKDANGLLLSRFELKEPISENPVLTLDFPKGGAPLRISGRDNNANEFDVEVGTR</sequence>
<protein>
    <recommendedName>
        <fullName evidence="6">Quinoprotein dehydrogenase-associated SoxYZ-like carrier</fullName>
    </recommendedName>
</protein>
<gene>
    <name evidence="4" type="ORF">GCM10011332_23790</name>
</gene>
<dbReference type="RefSeq" id="WP_188665415.1">
    <property type="nucleotide sequence ID" value="NZ_BMHV01000017.1"/>
</dbReference>
<keyword evidence="1" id="KW-0732">Signal</keyword>
<feature type="chain" id="PRO_5037978024" description="Quinoprotein dehydrogenase-associated SoxYZ-like carrier" evidence="1">
    <location>
        <begin position="21"/>
        <end position="254"/>
    </location>
</feature>
<dbReference type="SUPFAM" id="SSF81296">
    <property type="entry name" value="E set domains"/>
    <property type="match status" value="1"/>
</dbReference>
<dbReference type="Proteomes" id="UP000632498">
    <property type="component" value="Unassembled WGS sequence"/>
</dbReference>
<dbReference type="InterPro" id="IPR014756">
    <property type="entry name" value="Ig_E-set"/>
</dbReference>
<dbReference type="Pfam" id="PF13501">
    <property type="entry name" value="SoxY"/>
    <property type="match status" value="1"/>
</dbReference>
<dbReference type="InterPro" id="IPR032711">
    <property type="entry name" value="SoxY"/>
</dbReference>
<feature type="signal peptide" evidence="1">
    <location>
        <begin position="1"/>
        <end position="20"/>
    </location>
</feature>
<dbReference type="Gene3D" id="2.60.40.2470">
    <property type="entry name" value="SoxY domain"/>
    <property type="match status" value="1"/>
</dbReference>
<feature type="domain" description="Sulphur oxidation protein SoxZ" evidence="2">
    <location>
        <begin position="174"/>
        <end position="249"/>
    </location>
</feature>
<organism evidence="4 5">
    <name type="scientific">Terasakiella brassicae</name>
    <dbReference type="NCBI Taxonomy" id="1634917"/>
    <lineage>
        <taxon>Bacteria</taxon>
        <taxon>Pseudomonadati</taxon>
        <taxon>Pseudomonadota</taxon>
        <taxon>Alphaproteobacteria</taxon>
        <taxon>Rhodospirillales</taxon>
        <taxon>Terasakiellaceae</taxon>
        <taxon>Terasakiella</taxon>
    </lineage>
</organism>
<evidence type="ECO:0000259" key="3">
    <source>
        <dbReference type="Pfam" id="PF13501"/>
    </source>
</evidence>
<dbReference type="Gene3D" id="2.60.40.10">
    <property type="entry name" value="Immunoglobulins"/>
    <property type="match status" value="1"/>
</dbReference>
<dbReference type="InterPro" id="IPR013783">
    <property type="entry name" value="Ig-like_fold"/>
</dbReference>
<comment type="caution">
    <text evidence="4">The sequence shown here is derived from an EMBL/GenBank/DDBJ whole genome shotgun (WGS) entry which is preliminary data.</text>
</comment>
<evidence type="ECO:0008006" key="6">
    <source>
        <dbReference type="Google" id="ProtNLM"/>
    </source>
</evidence>
<reference evidence="4" key="2">
    <citation type="submission" date="2020-09" db="EMBL/GenBank/DDBJ databases">
        <authorList>
            <person name="Sun Q."/>
            <person name="Zhou Y."/>
        </authorList>
    </citation>
    <scope>NUCLEOTIDE SEQUENCE</scope>
    <source>
        <strain evidence="4">CGMCC 1.15254</strain>
    </source>
</reference>
<keyword evidence="5" id="KW-1185">Reference proteome</keyword>
<evidence type="ECO:0000313" key="4">
    <source>
        <dbReference type="EMBL" id="GGF68883.1"/>
    </source>
</evidence>
<accession>A0A917FBZ8</accession>
<proteinExistence type="predicted"/>
<dbReference type="InterPro" id="IPR014880">
    <property type="entry name" value="SoxZ_dom"/>
</dbReference>
<dbReference type="EMBL" id="BMHV01000017">
    <property type="protein sequence ID" value="GGF68883.1"/>
    <property type="molecule type" value="Genomic_DNA"/>
</dbReference>
<reference evidence="4" key="1">
    <citation type="journal article" date="2014" name="Int. J. Syst. Evol. Microbiol.">
        <title>Complete genome sequence of Corynebacterium casei LMG S-19264T (=DSM 44701T), isolated from a smear-ripened cheese.</title>
        <authorList>
            <consortium name="US DOE Joint Genome Institute (JGI-PGF)"/>
            <person name="Walter F."/>
            <person name="Albersmeier A."/>
            <person name="Kalinowski J."/>
            <person name="Ruckert C."/>
        </authorList>
    </citation>
    <scope>NUCLEOTIDE SEQUENCE</scope>
    <source>
        <strain evidence="4">CGMCC 1.15254</strain>
    </source>
</reference>